<gene>
    <name evidence="1" type="ORF">NCTC13093_00974</name>
</gene>
<dbReference type="RefSeq" id="WP_113743752.1">
    <property type="nucleotide sequence ID" value="NZ_UAPV01000001.1"/>
</dbReference>
<name>A0A2X0V8X9_9GAMM</name>
<protein>
    <submittedName>
        <fullName evidence="1">Uncharacterized protein</fullName>
    </submittedName>
</protein>
<proteinExistence type="predicted"/>
<dbReference type="EMBL" id="UAPV01000001">
    <property type="protein sequence ID" value="SPT69596.1"/>
    <property type="molecule type" value="Genomic_DNA"/>
</dbReference>
<evidence type="ECO:0000313" key="2">
    <source>
        <dbReference type="Proteomes" id="UP000250086"/>
    </source>
</evidence>
<evidence type="ECO:0000313" key="1">
    <source>
        <dbReference type="EMBL" id="SPT69596.1"/>
    </source>
</evidence>
<dbReference type="AlphaFoldDB" id="A0A2X0V8X9"/>
<accession>A0A2X0V8X9</accession>
<reference evidence="1 2" key="1">
    <citation type="submission" date="2018-06" db="EMBL/GenBank/DDBJ databases">
        <authorList>
            <consortium name="Pathogen Informatics"/>
            <person name="Doyle S."/>
        </authorList>
    </citation>
    <scope>NUCLEOTIDE SEQUENCE [LARGE SCALE GENOMIC DNA]</scope>
    <source>
        <strain evidence="1 2">NCTC13093</strain>
    </source>
</reference>
<organism evidence="1 2">
    <name type="scientific">Anaerobiospirillum thomasii</name>
    <dbReference type="NCBI Taxonomy" id="179995"/>
    <lineage>
        <taxon>Bacteria</taxon>
        <taxon>Pseudomonadati</taxon>
        <taxon>Pseudomonadota</taxon>
        <taxon>Gammaproteobacteria</taxon>
        <taxon>Aeromonadales</taxon>
        <taxon>Succinivibrionaceae</taxon>
        <taxon>Anaerobiospirillum</taxon>
    </lineage>
</organism>
<dbReference type="Proteomes" id="UP000250086">
    <property type="component" value="Unassembled WGS sequence"/>
</dbReference>
<sequence length="950" mass="108644">MPDKKIIKKYAYDLIGYVGSFLVRDRLSASAEENGFMLRLDNLDNSALESIINAVYISNPIDGNADINILIPENLAINLNIPVECITKENSAGIRNLNVDDNRPILTATNETQLSDTMGNISSISRDDLKKANINIWLEACRSICKLNLVEADEQILSAALRALLKANSELSLSDFANFCSSICYYSNSNNEGLNIRRAVGASLPRIRLPKDIDYFDNQRFTKSITNWVKYFTKLKARERIFTRQDTYGRIFEREFLRANLNECLQNGIHFEEEVLDVINAYIDAADNDYSKSTDLFECDWEKDNIKKIFDVVKEKQTGLGDETQIHFTTEFEHNEVNQLTPEEVDFLKKLNGKIDKDDIPEIREFFARHKHDLYLRPTLYKRWEKIVFDHKVECSDFYQGLIKLFTNNIASCAQSEDGFYIEITVSGAKRNWLDKNYDVARFFSLMYKPLFVRLNNSGLVKIKHAFKNVDSCASPLTDYVDFFDGENNLKRESGDSKLARSKSKSKENRVIKFDVRVKNTDGSNADTSQFQLFWTTDLDVIGLELYDDLKRIADNGENPLLTTTVYRQPIDKKGGIHSVSLEDITTLDLKSSEGRGRLLSKSSDEVNLSIQLKDYIENLNSLTPIKEQLLDALDCFERSYKECIEEFLANGLNYDLAVRQASLFAKLLDLCTPGNFNAISEMESVLSLLLKVGTVDIANENIKIVAPWHPERLKSLAIRQQRVINYCINLVANSTEFIEKNLFNKACADEFSATISPEILYSEKDNANLLLSTSSVNGYSLYEEPVDLSLSKKFYTDSNVEKAAQEIEEFIISYLMLYPHLKSNLNIVLYENNIADLSYLLVSRLAEADDLADVKLNLTIMNSQYEKLDLTYRDLLNRIDKTQFELANREKNDVFLSNLRIALLRPESLKKDIDNIKPYDICILYDSFSTHAEVCWKKSSVNSKIPMTP</sequence>
<keyword evidence="2" id="KW-1185">Reference proteome</keyword>